<organism evidence="1 2">
    <name type="scientific">Terrisporobacter mayombei</name>
    <dbReference type="NCBI Taxonomy" id="1541"/>
    <lineage>
        <taxon>Bacteria</taxon>
        <taxon>Bacillati</taxon>
        <taxon>Bacillota</taxon>
        <taxon>Clostridia</taxon>
        <taxon>Peptostreptococcales</taxon>
        <taxon>Peptostreptococcaceae</taxon>
        <taxon>Terrisporobacter</taxon>
    </lineage>
</organism>
<dbReference type="EMBL" id="CP101637">
    <property type="protein sequence ID" value="WMT81221.1"/>
    <property type="molecule type" value="Genomic_DNA"/>
</dbReference>
<evidence type="ECO:0000313" key="1">
    <source>
        <dbReference type="EMBL" id="WMT81221.1"/>
    </source>
</evidence>
<reference evidence="1 2" key="1">
    <citation type="submission" date="2022-07" db="EMBL/GenBank/DDBJ databases">
        <title>Genome sequence of Terrisporobacter mayombei DSM6539.</title>
        <authorList>
            <person name="Boeer T."/>
            <person name="Bengelsdorf F.R."/>
            <person name="Daniel R."/>
            <person name="Poehlein A."/>
        </authorList>
    </citation>
    <scope>NUCLEOTIDE SEQUENCE [LARGE SCALE GENOMIC DNA]</scope>
    <source>
        <strain evidence="1 2">DSM 6539</strain>
    </source>
</reference>
<protein>
    <recommendedName>
        <fullName evidence="3">Lipoprotein</fullName>
    </recommendedName>
</protein>
<name>A0ABY9Q1X8_9FIRM</name>
<accession>A0ABY9Q1X8</accession>
<dbReference type="Proteomes" id="UP001235030">
    <property type="component" value="Chromosome"/>
</dbReference>
<dbReference type="RefSeq" id="WP_228103399.1">
    <property type="nucleotide sequence ID" value="NZ_CP101637.1"/>
</dbReference>
<proteinExistence type="predicted"/>
<keyword evidence="2" id="KW-1185">Reference proteome</keyword>
<sequence>MKKLLSIVIMNIFVVTILVGCGNEGKISDEEIENIKYQETVINDLYNKVQDKIAIIDGYIESKYENKSIDSDEFRNCQKSMREISRDLENINLDEMKEYYTNENNINKYNELKNKYNQINRSVKYTDGITDMLKDDTIDDNEVLTWICMREICNSDTPLSDEMKDNDEYKSIVEKYGFSLIDKQNKFDKKYEVKDVN</sequence>
<evidence type="ECO:0000313" key="2">
    <source>
        <dbReference type="Proteomes" id="UP001235030"/>
    </source>
</evidence>
<dbReference type="PROSITE" id="PS51257">
    <property type="entry name" value="PROKAR_LIPOPROTEIN"/>
    <property type="match status" value="1"/>
</dbReference>
<evidence type="ECO:0008006" key="3">
    <source>
        <dbReference type="Google" id="ProtNLM"/>
    </source>
</evidence>
<gene>
    <name evidence="1" type="ORF">TEMA_15550</name>
</gene>